<evidence type="ECO:0008006" key="3">
    <source>
        <dbReference type="Google" id="ProtNLM"/>
    </source>
</evidence>
<dbReference type="OrthoDB" id="5522521at2759"/>
<sequence>MWNKDKNNIYGDSRCSYCKEPNEDYKHIFYECKRIKESWNIVKEFIEKGAAKKRLENTTELNIKDIYGMLNKYKGTIPASNTIHALALWNIYRARTESSLSNTNLNGTELFHRFEGLLREKISQDYQNQTLNKFKRTWLKVKCSWFSFDPGDEF</sequence>
<dbReference type="Proteomes" id="UP000188320">
    <property type="component" value="Unassembled WGS sequence"/>
</dbReference>
<keyword evidence="2" id="KW-1185">Reference proteome</keyword>
<dbReference type="AlphaFoldDB" id="A0A1R1PEZ2"/>
<evidence type="ECO:0000313" key="1">
    <source>
        <dbReference type="EMBL" id="OMH79526.1"/>
    </source>
</evidence>
<organism evidence="1 2">
    <name type="scientific">Zancudomyces culisetae</name>
    <name type="common">Gut fungus</name>
    <name type="synonym">Smittium culisetae</name>
    <dbReference type="NCBI Taxonomy" id="1213189"/>
    <lineage>
        <taxon>Eukaryota</taxon>
        <taxon>Fungi</taxon>
        <taxon>Fungi incertae sedis</taxon>
        <taxon>Zoopagomycota</taxon>
        <taxon>Kickxellomycotina</taxon>
        <taxon>Harpellomycetes</taxon>
        <taxon>Harpellales</taxon>
        <taxon>Legeriomycetaceae</taxon>
        <taxon>Zancudomyces</taxon>
    </lineage>
</organism>
<gene>
    <name evidence="1" type="ORF">AX774_g7058</name>
</gene>
<proteinExistence type="predicted"/>
<evidence type="ECO:0000313" key="2">
    <source>
        <dbReference type="Proteomes" id="UP000188320"/>
    </source>
</evidence>
<protein>
    <recommendedName>
        <fullName evidence="3">Reverse transcriptase zinc-binding domain-containing protein</fullName>
    </recommendedName>
</protein>
<dbReference type="EMBL" id="LSSK01001523">
    <property type="protein sequence ID" value="OMH79526.1"/>
    <property type="molecule type" value="Genomic_DNA"/>
</dbReference>
<name>A0A1R1PEZ2_ZANCU</name>
<accession>A0A1R1PEZ2</accession>
<comment type="caution">
    <text evidence="1">The sequence shown here is derived from an EMBL/GenBank/DDBJ whole genome shotgun (WGS) entry which is preliminary data.</text>
</comment>
<reference evidence="2" key="1">
    <citation type="submission" date="2017-01" db="EMBL/GenBank/DDBJ databases">
        <authorList>
            <person name="Wang Y."/>
            <person name="White M."/>
            <person name="Kvist S."/>
            <person name="Moncalvo J.-M."/>
        </authorList>
    </citation>
    <scope>NUCLEOTIDE SEQUENCE [LARGE SCALE GENOMIC DNA]</scope>
    <source>
        <strain evidence="2">COL-18-3</strain>
    </source>
</reference>